<dbReference type="PANTHER" id="PTHR36509:SF2">
    <property type="entry name" value="BLL3101 PROTEIN"/>
    <property type="match status" value="1"/>
</dbReference>
<dbReference type="Proteomes" id="UP000183263">
    <property type="component" value="Unassembled WGS sequence"/>
</dbReference>
<dbReference type="OrthoDB" id="40820at2"/>
<proteinExistence type="predicted"/>
<dbReference type="InterPro" id="IPR010621">
    <property type="entry name" value="DUF1214"/>
</dbReference>
<keyword evidence="2" id="KW-1185">Reference proteome</keyword>
<dbReference type="Gene3D" id="2.60.40.1610">
    <property type="entry name" value="Domain of unknown function DUF1254"/>
    <property type="match status" value="1"/>
</dbReference>
<dbReference type="RefSeq" id="WP_072739160.1">
    <property type="nucleotide sequence ID" value="NZ_CP048813.1"/>
</dbReference>
<dbReference type="EMBL" id="FNDN01000012">
    <property type="protein sequence ID" value="SDI85548.1"/>
    <property type="molecule type" value="Genomic_DNA"/>
</dbReference>
<protein>
    <submittedName>
        <fullName evidence="1">Uncharacterized conserved protein</fullName>
    </submittedName>
</protein>
<evidence type="ECO:0000313" key="2">
    <source>
        <dbReference type="Proteomes" id="UP000183263"/>
    </source>
</evidence>
<name>A0A1G8NZY2_9NOCA</name>
<reference evidence="1 2" key="1">
    <citation type="submission" date="2016-10" db="EMBL/GenBank/DDBJ databases">
        <authorList>
            <person name="de Groot N.N."/>
        </authorList>
    </citation>
    <scope>NUCLEOTIDE SEQUENCE [LARGE SCALE GENOMIC DNA]</scope>
    <source>
        <strain evidence="1 2">DSM 44892</strain>
    </source>
</reference>
<dbReference type="InterPro" id="IPR010679">
    <property type="entry name" value="DUF1254"/>
</dbReference>
<dbReference type="AlphaFoldDB" id="A0A1G8NZY2"/>
<sequence length="447" mass="48473">MTGEQSRELREVAAHAYIYGFPLVFNLEQVDRYVREGVGASPAAPFNTFSHSRTLAGPADTFVTINNDTLYSMGPIDLSVGPVALHVPDTAGRYYVLQFVDAWTDNFAYVGHRATGTAAGDYLLVPPGWSGEAQTGTTVIAFPTTVGSIVGRWACVGDADLPVVHALQDATTLTPLDPDARPAGLPAPDPGVDADLLFLEKLRLWSQAFPPAPRDWELQDSLARIGIGQEGRSPYADADAETADALRAGLEAGANNLDTALKHGSSPQVNGWTLTLHAFDYNLDYFEVGALDDPRFTITDPKLRIIERAAAAKGGLWGNHAYEAAYIMTYLDDQGAQLTGAHTYTLRLDPTPPVGAFWSITMYSVPDFYLVDNPVDRYSIGDRTPGIVYDDDGALTITISHTAPDDPTARANWLPAPAGEFRPVLRMYEPDDSVLEQRYVVPAITRT</sequence>
<evidence type="ECO:0000313" key="1">
    <source>
        <dbReference type="EMBL" id="SDI85548.1"/>
    </source>
</evidence>
<dbReference type="SUPFAM" id="SSF160935">
    <property type="entry name" value="VPA0735-like"/>
    <property type="match status" value="1"/>
</dbReference>
<dbReference type="InterPro" id="IPR037049">
    <property type="entry name" value="DUF1214_C_sf"/>
</dbReference>
<organism evidence="1 2">
    <name type="scientific">Rhodococcus triatomae</name>
    <dbReference type="NCBI Taxonomy" id="300028"/>
    <lineage>
        <taxon>Bacteria</taxon>
        <taxon>Bacillati</taxon>
        <taxon>Actinomycetota</taxon>
        <taxon>Actinomycetes</taxon>
        <taxon>Mycobacteriales</taxon>
        <taxon>Nocardiaceae</taxon>
        <taxon>Rhodococcus</taxon>
    </lineage>
</organism>
<gene>
    <name evidence="1" type="ORF">SAMN05444695_11214</name>
</gene>
<dbReference type="Gene3D" id="2.60.120.600">
    <property type="entry name" value="Domain of unknown function DUF1214, C-terminal domain"/>
    <property type="match status" value="1"/>
</dbReference>
<accession>A0A1G8NZY2</accession>
<dbReference type="Pfam" id="PF06863">
    <property type="entry name" value="DUF1254"/>
    <property type="match status" value="1"/>
</dbReference>
<dbReference type="PANTHER" id="PTHR36509">
    <property type="entry name" value="BLL3101 PROTEIN"/>
    <property type="match status" value="1"/>
</dbReference>
<dbReference type="InterPro" id="IPR037050">
    <property type="entry name" value="DUF1254_sf"/>
</dbReference>
<dbReference type="Pfam" id="PF06742">
    <property type="entry name" value="DUF1214"/>
    <property type="match status" value="1"/>
</dbReference>